<evidence type="ECO:0000256" key="3">
    <source>
        <dbReference type="ARBA" id="ARBA00023027"/>
    </source>
</evidence>
<dbReference type="PANTHER" id="PTHR11085:SF8">
    <property type="entry name" value="NAD-DEPENDENT HISTONE DEACETYLASE HST3"/>
    <property type="match status" value="1"/>
</dbReference>
<dbReference type="InterPro" id="IPR050134">
    <property type="entry name" value="NAD-dep_sirtuin_deacylases"/>
</dbReference>
<reference evidence="6 7" key="1">
    <citation type="submission" date="2024-03" db="EMBL/GenBank/DDBJ databases">
        <title>Genome-scale model development and genomic sequencing of the oleaginous clade Lipomyces.</title>
        <authorList>
            <consortium name="Lawrence Berkeley National Laboratory"/>
            <person name="Czajka J.J."/>
            <person name="Han Y."/>
            <person name="Kim J."/>
            <person name="Mondo S.J."/>
            <person name="Hofstad B.A."/>
            <person name="Robles A."/>
            <person name="Haridas S."/>
            <person name="Riley R."/>
            <person name="LaButti K."/>
            <person name="Pangilinan J."/>
            <person name="Andreopoulos W."/>
            <person name="Lipzen A."/>
            <person name="Yan J."/>
            <person name="Wang M."/>
            <person name="Ng V."/>
            <person name="Grigoriev I.V."/>
            <person name="Spatafora J.W."/>
            <person name="Magnuson J.K."/>
            <person name="Baker S.E."/>
            <person name="Pomraning K.R."/>
        </authorList>
    </citation>
    <scope>NUCLEOTIDE SEQUENCE [LARGE SCALE GENOMIC DNA]</scope>
    <source>
        <strain evidence="6 7">Phaff 52-87</strain>
    </source>
</reference>
<dbReference type="InterPro" id="IPR029035">
    <property type="entry name" value="DHS-like_NAD/FAD-binding_dom"/>
</dbReference>
<feature type="binding site" evidence="4">
    <location>
        <position position="217"/>
    </location>
    <ligand>
        <name>Zn(2+)</name>
        <dbReference type="ChEBI" id="CHEBI:29105"/>
    </ligand>
</feature>
<proteinExistence type="inferred from homology"/>
<gene>
    <name evidence="6" type="ORF">BZA70DRAFT_275284</name>
</gene>
<keyword evidence="2" id="KW-0808">Transferase</keyword>
<feature type="binding site" evidence="4">
    <location>
        <position position="203"/>
    </location>
    <ligand>
        <name>Zn(2+)</name>
        <dbReference type="ChEBI" id="CHEBI:29105"/>
    </ligand>
</feature>
<dbReference type="Gene3D" id="3.40.50.1220">
    <property type="entry name" value="TPP-binding domain"/>
    <property type="match status" value="1"/>
</dbReference>
<dbReference type="EMBL" id="JBBJBU010000002">
    <property type="protein sequence ID" value="KAK7206895.1"/>
    <property type="molecule type" value="Genomic_DNA"/>
</dbReference>
<dbReference type="Proteomes" id="UP001498771">
    <property type="component" value="Unassembled WGS sequence"/>
</dbReference>
<dbReference type="SUPFAM" id="SSF52467">
    <property type="entry name" value="DHS-like NAD/FAD-binding domain"/>
    <property type="match status" value="1"/>
</dbReference>
<comment type="caution">
    <text evidence="6">The sequence shown here is derived from an EMBL/GenBank/DDBJ whole genome shotgun (WGS) entry which is preliminary data.</text>
</comment>
<keyword evidence="3" id="KW-0520">NAD</keyword>
<evidence type="ECO:0000256" key="4">
    <source>
        <dbReference type="PROSITE-ProRule" id="PRU00236"/>
    </source>
</evidence>
<evidence type="ECO:0000256" key="1">
    <source>
        <dbReference type="ARBA" id="ARBA00006924"/>
    </source>
</evidence>
<name>A0ABR1FAN9_9ASCO</name>
<evidence type="ECO:0000256" key="2">
    <source>
        <dbReference type="ARBA" id="ARBA00022679"/>
    </source>
</evidence>
<dbReference type="InterPro" id="IPR026590">
    <property type="entry name" value="Ssirtuin_cat_dom"/>
</dbReference>
<feature type="binding site" evidence="4">
    <location>
        <position position="178"/>
    </location>
    <ligand>
        <name>Zn(2+)</name>
        <dbReference type="ChEBI" id="CHEBI:29105"/>
    </ligand>
</feature>
<evidence type="ECO:0000313" key="7">
    <source>
        <dbReference type="Proteomes" id="UP001498771"/>
    </source>
</evidence>
<protein>
    <submittedName>
        <fullName evidence="6">DHS-like NAD/FAD-binding domain-containing protein</fullName>
    </submittedName>
</protein>
<dbReference type="Pfam" id="PF02146">
    <property type="entry name" value="SIR2"/>
    <property type="match status" value="1"/>
</dbReference>
<dbReference type="InterPro" id="IPR026591">
    <property type="entry name" value="Sirtuin_cat_small_dom_sf"/>
</dbReference>
<feature type="domain" description="Deacetylase sirtuin-type" evidence="5">
    <location>
        <begin position="27"/>
        <end position="349"/>
    </location>
</feature>
<dbReference type="Gene3D" id="3.30.1600.10">
    <property type="entry name" value="SIR2/SIRT2 'Small Domain"/>
    <property type="match status" value="1"/>
</dbReference>
<keyword evidence="7" id="KW-1185">Reference proteome</keyword>
<organism evidence="6 7">
    <name type="scientific">Myxozyma melibiosi</name>
    <dbReference type="NCBI Taxonomy" id="54550"/>
    <lineage>
        <taxon>Eukaryota</taxon>
        <taxon>Fungi</taxon>
        <taxon>Dikarya</taxon>
        <taxon>Ascomycota</taxon>
        <taxon>Saccharomycotina</taxon>
        <taxon>Lipomycetes</taxon>
        <taxon>Lipomycetales</taxon>
        <taxon>Lipomycetaceae</taxon>
        <taxon>Myxozyma</taxon>
    </lineage>
</organism>
<feature type="active site" description="Proton acceptor" evidence="4">
    <location>
        <position position="167"/>
    </location>
</feature>
<keyword evidence="4" id="KW-0862">Zinc</keyword>
<comment type="similarity">
    <text evidence="1">Belongs to the sirtuin family. Class I subfamily.</text>
</comment>
<dbReference type="PROSITE" id="PS50305">
    <property type="entry name" value="SIRTUIN"/>
    <property type="match status" value="1"/>
</dbReference>
<feature type="binding site" evidence="4">
    <location>
        <position position="175"/>
    </location>
    <ligand>
        <name>Zn(2+)</name>
        <dbReference type="ChEBI" id="CHEBI:29105"/>
    </ligand>
</feature>
<dbReference type="GeneID" id="90037640"/>
<accession>A0ABR1FAN9</accession>
<evidence type="ECO:0000313" key="6">
    <source>
        <dbReference type="EMBL" id="KAK7206895.1"/>
    </source>
</evidence>
<sequence>MAPASPLQQLSQQPTTISVRLADAKSDCEVERLVCGIASRVSKARRILFVTGAGISCNAGIPDFRSENGLYNLVKKEYPNAVVKGKDLFDSILFSDPISTSVFCTFMVRLRSCILGARSTSVHKFIKLLHDKKKLLRCYTQNIDGLESRENLQIGVEGKQSTVVQLHGNIHMLKCTLCCKEFEWSEEDCDLLEEGFIPECQNCTEKAEERTSLGKRCPRVGVLRPNIVLYGEEHPDGENIGRCIESDLKARPDMLIIAGTSLKVIGIKKLVRSAAKAVHERGGVVVYVNRTLPAARSWKGQIDYHIDSDCDEWVEDLHRRQPGLFLKQTELPVTPSKKVVVKKENLKRKHEEEGAAEAEPLNDITNLTTTMSTPEKRKKIASTVRSVFGVKEKVRPAGKLEVLKDRAEGMESVRAISVHAT</sequence>
<keyword evidence="4" id="KW-0479">Metal-binding</keyword>
<dbReference type="InterPro" id="IPR003000">
    <property type="entry name" value="Sirtuin"/>
</dbReference>
<dbReference type="PANTHER" id="PTHR11085">
    <property type="entry name" value="NAD-DEPENDENT PROTEIN DEACYLASE SIRTUIN-5, MITOCHONDRIAL-RELATED"/>
    <property type="match status" value="1"/>
</dbReference>
<dbReference type="RefSeq" id="XP_064769928.1">
    <property type="nucleotide sequence ID" value="XM_064912128.1"/>
</dbReference>
<evidence type="ECO:0000259" key="5">
    <source>
        <dbReference type="PROSITE" id="PS50305"/>
    </source>
</evidence>